<keyword evidence="3" id="KW-1185">Reference proteome</keyword>
<dbReference type="Gene3D" id="2.60.40.1220">
    <property type="match status" value="1"/>
</dbReference>
<dbReference type="EMBL" id="SMGI01000003">
    <property type="protein sequence ID" value="TCK66756.1"/>
    <property type="molecule type" value="Genomic_DNA"/>
</dbReference>
<keyword evidence="1" id="KW-0732">Signal</keyword>
<organism evidence="2 3">
    <name type="scientific">Winogradskyella wandonensis</name>
    <dbReference type="NCBI Taxonomy" id="1442586"/>
    <lineage>
        <taxon>Bacteria</taxon>
        <taxon>Pseudomonadati</taxon>
        <taxon>Bacteroidota</taxon>
        <taxon>Flavobacteriia</taxon>
        <taxon>Flavobacteriales</taxon>
        <taxon>Flavobacteriaceae</taxon>
        <taxon>Winogradskyella</taxon>
    </lineage>
</organism>
<accession>A0A4R1KNX7</accession>
<keyword evidence="2" id="KW-0378">Hydrolase</keyword>
<evidence type="ECO:0000256" key="1">
    <source>
        <dbReference type="ARBA" id="ARBA00022729"/>
    </source>
</evidence>
<dbReference type="GO" id="GO:0004180">
    <property type="term" value="F:carboxypeptidase activity"/>
    <property type="evidence" value="ECO:0007669"/>
    <property type="project" value="UniProtKB-KW"/>
</dbReference>
<protein>
    <submittedName>
        <fullName evidence="2">Carboxypeptidase-like protein</fullName>
    </submittedName>
</protein>
<dbReference type="Pfam" id="PF13715">
    <property type="entry name" value="CarbopepD_reg_2"/>
    <property type="match status" value="1"/>
</dbReference>
<keyword evidence="2" id="KW-0645">Protease</keyword>
<keyword evidence="2" id="KW-0121">Carboxypeptidase</keyword>
<comment type="caution">
    <text evidence="2">The sequence shown here is derived from an EMBL/GenBank/DDBJ whole genome shotgun (WGS) entry which is preliminary data.</text>
</comment>
<dbReference type="InterPro" id="IPR008969">
    <property type="entry name" value="CarboxyPept-like_regulatory"/>
</dbReference>
<evidence type="ECO:0000313" key="3">
    <source>
        <dbReference type="Proteomes" id="UP000295714"/>
    </source>
</evidence>
<dbReference type="RefSeq" id="WP_132705274.1">
    <property type="nucleotide sequence ID" value="NZ_SMGI01000003.1"/>
</dbReference>
<name>A0A4R1KNX7_9FLAO</name>
<dbReference type="SUPFAM" id="SSF49464">
    <property type="entry name" value="Carboxypeptidase regulatory domain-like"/>
    <property type="match status" value="1"/>
</dbReference>
<proteinExistence type="predicted"/>
<dbReference type="InterPro" id="IPR014755">
    <property type="entry name" value="Cu-Rt/internalin_Ig-like"/>
</dbReference>
<dbReference type="AlphaFoldDB" id="A0A4R1KNX7"/>
<reference evidence="2 3" key="1">
    <citation type="journal article" date="2015" name="Stand. Genomic Sci.">
        <title>Genomic Encyclopedia of Bacterial and Archaeal Type Strains, Phase III: the genomes of soil and plant-associated and newly described type strains.</title>
        <authorList>
            <person name="Whitman W.B."/>
            <person name="Woyke T."/>
            <person name="Klenk H.P."/>
            <person name="Zhou Y."/>
            <person name="Lilburn T.G."/>
            <person name="Beck B.J."/>
            <person name="De Vos P."/>
            <person name="Vandamme P."/>
            <person name="Eisen J.A."/>
            <person name="Garrity G."/>
            <person name="Hugenholtz P."/>
            <person name="Kyrpides N.C."/>
        </authorList>
    </citation>
    <scope>NUCLEOTIDE SEQUENCE [LARGE SCALE GENOMIC DNA]</scope>
    <source>
        <strain evidence="2 3">CECT 8445</strain>
    </source>
</reference>
<gene>
    <name evidence="2" type="ORF">DFQ05_2030</name>
</gene>
<dbReference type="OrthoDB" id="1201225at2"/>
<evidence type="ECO:0000313" key="2">
    <source>
        <dbReference type="EMBL" id="TCK66756.1"/>
    </source>
</evidence>
<dbReference type="Proteomes" id="UP000295714">
    <property type="component" value="Unassembled WGS sequence"/>
</dbReference>
<sequence>MSLNSKFIKSILILFCFVAHSQNESKELLFKVVDKEDNFPIAYATIQFRVSPNGIIADEEGDFRVPYKYKVINDSLIITSIGYKTKIVDLESVKDNKINLILMESKTEELDEIIITTKKKDTDFGPGANAIVQKAIERISSNYPIEPFSYISYYRDYQLIDNVYYNMTEGIIESFDQGFQTDKVKYYKNKDALYSYKVNKDFPVDSLLANSIYNDTKEIKDANMRSTLDNELSILNIHDAIRNYNNDSFSFVNVFKENFIENHDLTRRRITYLDDEPLYEIRFVANDIASGKTYDSKGTIYISKQDFAIHKFNYSLFKKDENTPVFEVVIEYKKRNEKMYLNYITFNNNFIIKQKDAFRIIKADFDSGDKSFYLTFNKKIDEASIKRKSNIKLYYKRQKMLISNVALHSDKVIKVELANWNSSITDDSKINESDFSYKLKNIKDKAGFKINKLTKIEGYQFRELFVQQVNIEKALDENLIYIQKDKPIYRTRVNKSIIVEDFWLNSPLKTTKD</sequence>